<dbReference type="GO" id="GO:0016020">
    <property type="term" value="C:membrane"/>
    <property type="evidence" value="ECO:0007669"/>
    <property type="project" value="UniProtKB-SubCell"/>
</dbReference>
<feature type="transmembrane region" description="Helical" evidence="5">
    <location>
        <begin position="213"/>
        <end position="232"/>
    </location>
</feature>
<dbReference type="InterPro" id="IPR051533">
    <property type="entry name" value="WaaL-like"/>
</dbReference>
<organism evidence="7 8">
    <name type="scientific">Richelia sinica FACHB-800</name>
    <dbReference type="NCBI Taxonomy" id="1357546"/>
    <lineage>
        <taxon>Bacteria</taxon>
        <taxon>Bacillati</taxon>
        <taxon>Cyanobacteriota</taxon>
        <taxon>Cyanophyceae</taxon>
        <taxon>Nostocales</taxon>
        <taxon>Nostocaceae</taxon>
        <taxon>Richelia</taxon>
    </lineage>
</organism>
<dbReference type="AlphaFoldDB" id="A0A975T5G7"/>
<evidence type="ECO:0000313" key="8">
    <source>
        <dbReference type="Proteomes" id="UP000683511"/>
    </source>
</evidence>
<keyword evidence="8" id="KW-1185">Reference proteome</keyword>
<keyword evidence="2 5" id="KW-0812">Transmembrane</keyword>
<evidence type="ECO:0000259" key="6">
    <source>
        <dbReference type="Pfam" id="PF04932"/>
    </source>
</evidence>
<name>A0A975T5G7_9NOST</name>
<comment type="subcellular location">
    <subcellularLocation>
        <location evidence="1">Membrane</location>
        <topology evidence="1">Multi-pass membrane protein</topology>
    </subcellularLocation>
</comment>
<feature type="transmembrane region" description="Helical" evidence="5">
    <location>
        <begin position="147"/>
        <end position="165"/>
    </location>
</feature>
<evidence type="ECO:0000256" key="4">
    <source>
        <dbReference type="ARBA" id="ARBA00023136"/>
    </source>
</evidence>
<sequence>MNVYQIFLSLTLILNGLTDLIRVVNLGGITALGAMTILVAPCCWLLIFSRYKLPKIILLLSWLCAFLIIAFISWLWHYSQLSPVMVVQNLFVYLAFIGFLVLSTVQSHRSREVPEYISQVLPKAIQISVGLYSLSLLIGGPGTGRIMGARAFALFAIIGVTWYLAVWRYRLEGGLKWTTFTILTIAFSFSRTALLIALILVPLSQISLTTFKGWLRMSMTIFLIITVSYSAFNYVEPIRSRFTQVGDNATVGGVQINTSGRSEAWPITYSSAMESPLIGKGPGSVGVMLKKRVGSAFTHPHNDYLRLFHDFGLIGLVLWLLGYGQLMIKTWQNWQWSDKHDRENAHIHLASFLALVGVALAMITDNVIVYIFVMAPLGIMVGASLGIGSRRRKEMKVYCQSLFVNEHNNKFAIKY</sequence>
<dbReference type="RefSeq" id="WP_190602678.1">
    <property type="nucleotide sequence ID" value="NZ_CP021056.1"/>
</dbReference>
<accession>A0A975T5G7</accession>
<dbReference type="InterPro" id="IPR007016">
    <property type="entry name" value="O-antigen_ligase-rel_domated"/>
</dbReference>
<feature type="transmembrane region" description="Helical" evidence="5">
    <location>
        <begin position="345"/>
        <end position="363"/>
    </location>
</feature>
<dbReference type="Proteomes" id="UP000683511">
    <property type="component" value="Chromosome"/>
</dbReference>
<evidence type="ECO:0000256" key="3">
    <source>
        <dbReference type="ARBA" id="ARBA00022989"/>
    </source>
</evidence>
<dbReference type="PANTHER" id="PTHR37422">
    <property type="entry name" value="TEICHURONIC ACID BIOSYNTHESIS PROTEIN TUAE"/>
    <property type="match status" value="1"/>
</dbReference>
<dbReference type="Pfam" id="PF04932">
    <property type="entry name" value="Wzy_C"/>
    <property type="match status" value="1"/>
</dbReference>
<dbReference type="KEGG" id="rsin:B6N60_01231"/>
<feature type="transmembrane region" description="Helical" evidence="5">
    <location>
        <begin position="28"/>
        <end position="49"/>
    </location>
</feature>
<evidence type="ECO:0000256" key="5">
    <source>
        <dbReference type="SAM" id="Phobius"/>
    </source>
</evidence>
<gene>
    <name evidence="7" type="ORF">B6N60_01231</name>
</gene>
<proteinExistence type="predicted"/>
<feature type="transmembrane region" description="Helical" evidence="5">
    <location>
        <begin position="82"/>
        <end position="102"/>
    </location>
</feature>
<feature type="transmembrane region" description="Helical" evidence="5">
    <location>
        <begin position="177"/>
        <end position="201"/>
    </location>
</feature>
<feature type="transmembrane region" description="Helical" evidence="5">
    <location>
        <begin position="369"/>
        <end position="388"/>
    </location>
</feature>
<reference evidence="7" key="1">
    <citation type="submission" date="2017-04" db="EMBL/GenBank/DDBJ databases">
        <title>Genome deletions in a multicellular cyanobacterial endosymbiont for morphological adaptation in marine diatoms.</title>
        <authorList>
            <person name="Wang Y."/>
            <person name="Gao H."/>
            <person name="Li R."/>
            <person name="Xu X."/>
        </authorList>
    </citation>
    <scope>NUCLEOTIDE SEQUENCE</scope>
    <source>
        <strain evidence="7">FACHB 800</strain>
    </source>
</reference>
<dbReference type="PANTHER" id="PTHR37422:SF13">
    <property type="entry name" value="LIPOPOLYSACCHARIDE BIOSYNTHESIS PROTEIN PA4999-RELATED"/>
    <property type="match status" value="1"/>
</dbReference>
<evidence type="ECO:0000313" key="7">
    <source>
        <dbReference type="EMBL" id="QXE22548.1"/>
    </source>
</evidence>
<feature type="domain" description="O-antigen ligase-related" evidence="6">
    <location>
        <begin position="181"/>
        <end position="320"/>
    </location>
</feature>
<feature type="transmembrane region" description="Helical" evidence="5">
    <location>
        <begin position="56"/>
        <end position="76"/>
    </location>
</feature>
<evidence type="ECO:0000256" key="1">
    <source>
        <dbReference type="ARBA" id="ARBA00004141"/>
    </source>
</evidence>
<dbReference type="EMBL" id="CP021056">
    <property type="protein sequence ID" value="QXE22548.1"/>
    <property type="molecule type" value="Genomic_DNA"/>
</dbReference>
<evidence type="ECO:0000256" key="2">
    <source>
        <dbReference type="ARBA" id="ARBA00022692"/>
    </source>
</evidence>
<protein>
    <submittedName>
        <fullName evidence="7">O-antigen polymerase</fullName>
    </submittedName>
</protein>
<keyword evidence="3 5" id="KW-1133">Transmembrane helix</keyword>
<keyword evidence="4 5" id="KW-0472">Membrane</keyword>
<feature type="transmembrane region" description="Helical" evidence="5">
    <location>
        <begin position="307"/>
        <end position="324"/>
    </location>
</feature>